<protein>
    <submittedName>
        <fullName evidence="5">Branched-chain amino acid transport system ATP-binding protein</fullName>
    </submittedName>
</protein>
<sequence>MARAILNVQNLHKSFGGLIAIDDCSFEVESGTIFGIIGPNGAGKTTLFNMLTGFLSANSGTITFDGREVNRLKPHQVVELGIARTFQVMKPYYEMTVWETLQVSRQCKRVRSRYSDAAIINRMNMDLLARLGLEDKADMLVDELTQGDLRLVDIGRALATEPQALFLDEPFSGLGGEASDRLSALLTSLRDDGVTIVIIEHRLRELMRLVSTVMAINFGAVLAKGTPEEIVKNPDVIEAYLGRSGGSLSATAS</sequence>
<dbReference type="GO" id="GO:0005886">
    <property type="term" value="C:plasma membrane"/>
    <property type="evidence" value="ECO:0007669"/>
    <property type="project" value="TreeGrafter"/>
</dbReference>
<keyword evidence="6" id="KW-1185">Reference proteome</keyword>
<dbReference type="SUPFAM" id="SSF52540">
    <property type="entry name" value="P-loop containing nucleoside triphosphate hydrolases"/>
    <property type="match status" value="1"/>
</dbReference>
<evidence type="ECO:0000313" key="6">
    <source>
        <dbReference type="Proteomes" id="UP001205843"/>
    </source>
</evidence>
<dbReference type="Proteomes" id="UP001205843">
    <property type="component" value="Unassembled WGS sequence"/>
</dbReference>
<dbReference type="CDD" id="cd03219">
    <property type="entry name" value="ABC_Mj1267_LivG_branched"/>
    <property type="match status" value="1"/>
</dbReference>
<keyword evidence="1" id="KW-0813">Transport</keyword>
<dbReference type="GO" id="GO:0016887">
    <property type="term" value="F:ATP hydrolysis activity"/>
    <property type="evidence" value="ECO:0007669"/>
    <property type="project" value="InterPro"/>
</dbReference>
<comment type="caution">
    <text evidence="5">The sequence shown here is derived from an EMBL/GenBank/DDBJ whole genome shotgun (WGS) entry which is preliminary data.</text>
</comment>
<feature type="domain" description="ABC transporter" evidence="4">
    <location>
        <begin position="6"/>
        <end position="243"/>
    </location>
</feature>
<dbReference type="InterPro" id="IPR051120">
    <property type="entry name" value="ABC_AA/LPS_Transport"/>
</dbReference>
<evidence type="ECO:0000256" key="1">
    <source>
        <dbReference type="ARBA" id="ARBA00022448"/>
    </source>
</evidence>
<dbReference type="Pfam" id="PF12399">
    <property type="entry name" value="BCA_ABC_TP_C"/>
    <property type="match status" value="1"/>
</dbReference>
<evidence type="ECO:0000256" key="3">
    <source>
        <dbReference type="ARBA" id="ARBA00022840"/>
    </source>
</evidence>
<name>A0AAE3KAH0_9GAMM</name>
<dbReference type="PANTHER" id="PTHR45772">
    <property type="entry name" value="CONSERVED COMPONENT OF ABC TRANSPORTER FOR NATURAL AMINO ACIDS-RELATED"/>
    <property type="match status" value="1"/>
</dbReference>
<evidence type="ECO:0000313" key="5">
    <source>
        <dbReference type="EMBL" id="MCP1673401.1"/>
    </source>
</evidence>
<dbReference type="SMART" id="SM00382">
    <property type="entry name" value="AAA"/>
    <property type="match status" value="1"/>
</dbReference>
<dbReference type="InterPro" id="IPR032823">
    <property type="entry name" value="BCA_ABC_TP_C"/>
</dbReference>
<evidence type="ECO:0000256" key="2">
    <source>
        <dbReference type="ARBA" id="ARBA00022741"/>
    </source>
</evidence>
<dbReference type="Pfam" id="PF00005">
    <property type="entry name" value="ABC_tran"/>
    <property type="match status" value="1"/>
</dbReference>
<dbReference type="AlphaFoldDB" id="A0AAE3KAH0"/>
<reference evidence="5" key="1">
    <citation type="submission" date="2022-03" db="EMBL/GenBank/DDBJ databases">
        <title>Genomic Encyclopedia of Type Strains, Phase III (KMG-III): the genomes of soil and plant-associated and newly described type strains.</title>
        <authorList>
            <person name="Whitman W."/>
        </authorList>
    </citation>
    <scope>NUCLEOTIDE SEQUENCE</scope>
    <source>
        <strain evidence="5">ANL 6-2</strain>
    </source>
</reference>
<keyword evidence="3 5" id="KW-0067">ATP-binding</keyword>
<dbReference type="GO" id="GO:0005524">
    <property type="term" value="F:ATP binding"/>
    <property type="evidence" value="ECO:0007669"/>
    <property type="project" value="UniProtKB-KW"/>
</dbReference>
<dbReference type="PROSITE" id="PS50893">
    <property type="entry name" value="ABC_TRANSPORTER_2"/>
    <property type="match status" value="1"/>
</dbReference>
<dbReference type="Gene3D" id="3.40.50.300">
    <property type="entry name" value="P-loop containing nucleotide triphosphate hydrolases"/>
    <property type="match status" value="1"/>
</dbReference>
<evidence type="ECO:0000259" key="4">
    <source>
        <dbReference type="PROSITE" id="PS50893"/>
    </source>
</evidence>
<dbReference type="RefSeq" id="WP_253473709.1">
    <property type="nucleotide sequence ID" value="NZ_JALJXV010000001.1"/>
</dbReference>
<dbReference type="EMBL" id="JALJXV010000001">
    <property type="protein sequence ID" value="MCP1673401.1"/>
    <property type="molecule type" value="Genomic_DNA"/>
</dbReference>
<dbReference type="PANTHER" id="PTHR45772:SF9">
    <property type="entry name" value="CONSERVED COMPONENT OF ABC TRANSPORTER FOR NATURAL AMINO ACIDS"/>
    <property type="match status" value="1"/>
</dbReference>
<gene>
    <name evidence="5" type="ORF">J2T57_000493</name>
</gene>
<dbReference type="InterPro" id="IPR027417">
    <property type="entry name" value="P-loop_NTPase"/>
</dbReference>
<proteinExistence type="predicted"/>
<organism evidence="5 6">
    <name type="scientific">Natronocella acetinitrilica</name>
    <dbReference type="NCBI Taxonomy" id="414046"/>
    <lineage>
        <taxon>Bacteria</taxon>
        <taxon>Pseudomonadati</taxon>
        <taxon>Pseudomonadota</taxon>
        <taxon>Gammaproteobacteria</taxon>
        <taxon>Chromatiales</taxon>
        <taxon>Ectothiorhodospiraceae</taxon>
        <taxon>Natronocella</taxon>
    </lineage>
</organism>
<dbReference type="InterPro" id="IPR003593">
    <property type="entry name" value="AAA+_ATPase"/>
</dbReference>
<keyword evidence="2" id="KW-0547">Nucleotide-binding</keyword>
<dbReference type="InterPro" id="IPR003439">
    <property type="entry name" value="ABC_transporter-like_ATP-bd"/>
</dbReference>
<accession>A0AAE3KAH0</accession>